<dbReference type="EMBL" id="JBGUAW010000003">
    <property type="protein sequence ID" value="MFA9460252.1"/>
    <property type="molecule type" value="Genomic_DNA"/>
</dbReference>
<name>A0ABV4TTC6_9GAMM</name>
<accession>A0ABV4TTC6</accession>
<organism evidence="1 2">
    <name type="scientific">Thiohalorhabdus methylotrophus</name>
    <dbReference type="NCBI Taxonomy" id="3242694"/>
    <lineage>
        <taxon>Bacteria</taxon>
        <taxon>Pseudomonadati</taxon>
        <taxon>Pseudomonadota</taxon>
        <taxon>Gammaproteobacteria</taxon>
        <taxon>Thiohalorhabdales</taxon>
        <taxon>Thiohalorhabdaceae</taxon>
        <taxon>Thiohalorhabdus</taxon>
    </lineage>
</organism>
<gene>
    <name evidence="1" type="ORF">ACERLL_05370</name>
</gene>
<evidence type="ECO:0000313" key="1">
    <source>
        <dbReference type="EMBL" id="MFA9460252.1"/>
    </source>
</evidence>
<protein>
    <submittedName>
        <fullName evidence="1">DUF3540 domain-containing protein</fullName>
    </submittedName>
</protein>
<dbReference type="InterPro" id="IPR021927">
    <property type="entry name" value="DUF3540"/>
</dbReference>
<dbReference type="Pfam" id="PF12059">
    <property type="entry name" value="DUF3540"/>
    <property type="match status" value="1"/>
</dbReference>
<dbReference type="RefSeq" id="WP_373655036.1">
    <property type="nucleotide sequence ID" value="NZ_JBGUAW010000003.1"/>
</dbReference>
<sequence>MQEGSTVEGTQVPPAQELRAGVVESAAQGGWSVALDTGKIRAEKAFSCLVEPRWGDRVLVAELAGAAYILAVLERQGAQDTRLSFPGNVDMQAPNGDLRLTSDREVDLTGSEARVTAQRTRMLSREMDVYAEHLSARGGALQAQATEVSVTAKRSNTVIGRVFQRAEAVVRQVEQVETLHVGSLVQTVREQLNLRARWGVLRTSKDLSIDGEHIHMG</sequence>
<reference evidence="1 2" key="1">
    <citation type="submission" date="2024-08" db="EMBL/GenBank/DDBJ databases">
        <title>Whole-genome sequencing of halo(alkali)philic microorganisms from hypersaline lakes.</title>
        <authorList>
            <person name="Sorokin D.Y."/>
            <person name="Merkel A.Y."/>
            <person name="Messina E."/>
            <person name="Yakimov M."/>
        </authorList>
    </citation>
    <scope>NUCLEOTIDE SEQUENCE [LARGE SCALE GENOMIC DNA]</scope>
    <source>
        <strain evidence="1 2">Cl-TMA</strain>
    </source>
</reference>
<comment type="caution">
    <text evidence="1">The sequence shown here is derived from an EMBL/GenBank/DDBJ whole genome shotgun (WGS) entry which is preliminary data.</text>
</comment>
<evidence type="ECO:0000313" key="2">
    <source>
        <dbReference type="Proteomes" id="UP001575181"/>
    </source>
</evidence>
<keyword evidence="2" id="KW-1185">Reference proteome</keyword>
<dbReference type="Proteomes" id="UP001575181">
    <property type="component" value="Unassembled WGS sequence"/>
</dbReference>
<proteinExistence type="predicted"/>